<dbReference type="Pfam" id="PF02179">
    <property type="entry name" value="BAG"/>
    <property type="match status" value="1"/>
</dbReference>
<dbReference type="Proteomes" id="UP001385951">
    <property type="component" value="Unassembled WGS sequence"/>
</dbReference>
<feature type="region of interest" description="Disordered" evidence="2">
    <location>
        <begin position="508"/>
        <end position="548"/>
    </location>
</feature>
<evidence type="ECO:0000313" key="5">
    <source>
        <dbReference type="Proteomes" id="UP001385951"/>
    </source>
</evidence>
<feature type="domain" description="BAG" evidence="3">
    <location>
        <begin position="387"/>
        <end position="429"/>
    </location>
</feature>
<keyword evidence="5" id="KW-1185">Reference proteome</keyword>
<evidence type="ECO:0000256" key="2">
    <source>
        <dbReference type="SAM" id="MobiDB-lite"/>
    </source>
</evidence>
<evidence type="ECO:0000313" key="4">
    <source>
        <dbReference type="EMBL" id="KAK7688766.1"/>
    </source>
</evidence>
<sequence length="652" mass="71041">MLHFALFGTTLQSRYVDHVQDDPFLGYRRDSLGEGYYRPIPRSGCIPSHYRQQACAQQFEDIFYDCRLPTLPFSHSAYAGIPSSSYCTPASLLAFKEEELRRSILIARQRHAERARASVLARECEEYVRRVRARRQAEELSSFVNFLTSFVEQPHSVSPSPIDFVNHATGSKVPAHVPFFEAINVGGQMPSALFDVSPAVHAASAKSTDRKGKARETPAIPLPKFTQSSPVAGPSPSLVSGLLQERNAVEADIEVKEALEALLNVLSTSVPVQVKNTGSHSSETTETPVAGPSASANNEAAPVKRTPAISPATRERILNVVRSRRARKASLATVQEIESSLRSLESTFVFPPQLDFSRPPSSPRSGADSDSESSLAYTSNNTSIHAYEHALSTLLEKLDAVESGGNLEVRGRRKEVVGEVEKALREVEKRVEESRERASSIETDAKDVSLGSQEDSVPLVPVIAQDEQVEITPLTVSQPETQTSIDVPSTISQLSVEIDQQEVIEDHHVSSTEDVTSPQSDPVEVSDSNPELVSGSAEPNTPTPTLNTEYLDITNEESTPEEPAVPKIPPPLVLSLEDMSNALPTQAQTEGVKRSFEDETTSSILPSEVVYSTLPVTDAQPPKELNPSDDFAFEQDVEIIDASEIGPNQILG</sequence>
<dbReference type="SUPFAM" id="SSF63491">
    <property type="entry name" value="BAG domain"/>
    <property type="match status" value="1"/>
</dbReference>
<accession>A0AAW0G7U5</accession>
<name>A0AAW0G7U5_9APHY</name>
<dbReference type="InterPro" id="IPR003103">
    <property type="entry name" value="BAG_domain"/>
</dbReference>
<gene>
    <name evidence="4" type="ORF">QCA50_008305</name>
</gene>
<proteinExistence type="predicted"/>
<feature type="compositionally biased region" description="Low complexity" evidence="2">
    <location>
        <begin position="539"/>
        <end position="548"/>
    </location>
</feature>
<evidence type="ECO:0000259" key="3">
    <source>
        <dbReference type="Pfam" id="PF02179"/>
    </source>
</evidence>
<feature type="coiled-coil region" evidence="1">
    <location>
        <begin position="417"/>
        <end position="444"/>
    </location>
</feature>
<feature type="compositionally biased region" description="Polar residues" evidence="2">
    <location>
        <begin position="512"/>
        <end position="531"/>
    </location>
</feature>
<dbReference type="Gene3D" id="1.20.58.120">
    <property type="entry name" value="BAG domain"/>
    <property type="match status" value="1"/>
</dbReference>
<reference evidence="4 5" key="1">
    <citation type="submission" date="2022-09" db="EMBL/GenBank/DDBJ databases">
        <authorList>
            <person name="Palmer J.M."/>
        </authorList>
    </citation>
    <scope>NUCLEOTIDE SEQUENCE [LARGE SCALE GENOMIC DNA]</scope>
    <source>
        <strain evidence="4 5">DSM 7382</strain>
    </source>
</reference>
<organism evidence="4 5">
    <name type="scientific">Cerrena zonata</name>
    <dbReference type="NCBI Taxonomy" id="2478898"/>
    <lineage>
        <taxon>Eukaryota</taxon>
        <taxon>Fungi</taxon>
        <taxon>Dikarya</taxon>
        <taxon>Basidiomycota</taxon>
        <taxon>Agaricomycotina</taxon>
        <taxon>Agaricomycetes</taxon>
        <taxon>Polyporales</taxon>
        <taxon>Cerrenaceae</taxon>
        <taxon>Cerrena</taxon>
    </lineage>
</organism>
<feature type="region of interest" description="Disordered" evidence="2">
    <location>
        <begin position="581"/>
        <end position="602"/>
    </location>
</feature>
<feature type="compositionally biased region" description="Basic and acidic residues" evidence="2">
    <location>
        <begin position="207"/>
        <end position="216"/>
    </location>
</feature>
<dbReference type="EMBL" id="JASBNA010000010">
    <property type="protein sequence ID" value="KAK7688766.1"/>
    <property type="molecule type" value="Genomic_DNA"/>
</dbReference>
<comment type="caution">
    <text evidence="4">The sequence shown here is derived from an EMBL/GenBank/DDBJ whole genome shotgun (WGS) entry which is preliminary data.</text>
</comment>
<keyword evidence="1" id="KW-0175">Coiled coil</keyword>
<dbReference type="AlphaFoldDB" id="A0AAW0G7U5"/>
<dbReference type="InterPro" id="IPR036533">
    <property type="entry name" value="BAG_dom_sf"/>
</dbReference>
<feature type="region of interest" description="Disordered" evidence="2">
    <location>
        <begin position="352"/>
        <end position="376"/>
    </location>
</feature>
<protein>
    <recommendedName>
        <fullName evidence="3">BAG domain-containing protein</fullName>
    </recommendedName>
</protein>
<dbReference type="GO" id="GO:0051087">
    <property type="term" value="F:protein-folding chaperone binding"/>
    <property type="evidence" value="ECO:0007669"/>
    <property type="project" value="InterPro"/>
</dbReference>
<feature type="compositionally biased region" description="Polar residues" evidence="2">
    <location>
        <begin position="273"/>
        <end position="287"/>
    </location>
</feature>
<feature type="region of interest" description="Disordered" evidence="2">
    <location>
        <begin position="205"/>
        <end position="233"/>
    </location>
</feature>
<evidence type="ECO:0000256" key="1">
    <source>
        <dbReference type="SAM" id="Coils"/>
    </source>
</evidence>
<feature type="region of interest" description="Disordered" evidence="2">
    <location>
        <begin position="273"/>
        <end position="310"/>
    </location>
</feature>